<dbReference type="OrthoDB" id="9779865at2"/>
<dbReference type="RefSeq" id="WP_047239739.1">
    <property type="nucleotide sequence ID" value="NZ_CP011541.1"/>
</dbReference>
<keyword evidence="2" id="KW-1133">Transmembrane helix</keyword>
<dbReference type="STRING" id="1050174.CEPID_03380"/>
<feature type="compositionally biased region" description="Polar residues" evidence="1">
    <location>
        <begin position="49"/>
        <end position="62"/>
    </location>
</feature>
<evidence type="ECO:0000256" key="2">
    <source>
        <dbReference type="SAM" id="Phobius"/>
    </source>
</evidence>
<evidence type="ECO:0000256" key="1">
    <source>
        <dbReference type="SAM" id="MobiDB-lite"/>
    </source>
</evidence>
<dbReference type="KEGG" id="cei:CEPID_03380"/>
<dbReference type="InterPro" id="IPR022603">
    <property type="entry name" value="DUF3152"/>
</dbReference>
<gene>
    <name evidence="4" type="ORF">CEPID_03380</name>
</gene>
<dbReference type="SUPFAM" id="SSF55486">
    <property type="entry name" value="Metalloproteases ('zincins'), catalytic domain"/>
    <property type="match status" value="1"/>
</dbReference>
<keyword evidence="2" id="KW-0812">Transmembrane</keyword>
<evidence type="ECO:0000313" key="5">
    <source>
        <dbReference type="Proteomes" id="UP000035368"/>
    </source>
</evidence>
<feature type="region of interest" description="Disordered" evidence="1">
    <location>
        <begin position="49"/>
        <end position="75"/>
    </location>
</feature>
<proteinExistence type="predicted"/>
<feature type="domain" description="DUF3152" evidence="3">
    <location>
        <begin position="85"/>
        <end position="291"/>
    </location>
</feature>
<dbReference type="AlphaFoldDB" id="A0A0G3GMV1"/>
<feature type="transmembrane region" description="Helical" evidence="2">
    <location>
        <begin position="21"/>
        <end position="39"/>
    </location>
</feature>
<dbReference type="Pfam" id="PF11350">
    <property type="entry name" value="DUF3152"/>
    <property type="match status" value="1"/>
</dbReference>
<reference evidence="4 5" key="1">
    <citation type="submission" date="2015-05" db="EMBL/GenBank/DDBJ databases">
        <title>Complete genome sequence of Corynebacterium epidermidicanis DSM 45586, isolated from the skin of a dog suffering from pruritus.</title>
        <authorList>
            <person name="Ruckert C."/>
            <person name="Albersmeier A."/>
            <person name="Winkler A."/>
            <person name="Tauch A."/>
        </authorList>
    </citation>
    <scope>NUCLEOTIDE SEQUENCE [LARGE SCALE GENOMIC DNA]</scope>
    <source>
        <strain evidence="4 5">DSM 45586</strain>
    </source>
</reference>
<keyword evidence="5" id="KW-1185">Reference proteome</keyword>
<organism evidence="4 5">
    <name type="scientific">Corynebacterium epidermidicanis</name>
    <dbReference type="NCBI Taxonomy" id="1050174"/>
    <lineage>
        <taxon>Bacteria</taxon>
        <taxon>Bacillati</taxon>
        <taxon>Actinomycetota</taxon>
        <taxon>Actinomycetes</taxon>
        <taxon>Mycobacteriales</taxon>
        <taxon>Corynebacteriaceae</taxon>
        <taxon>Corynebacterium</taxon>
    </lineage>
</organism>
<keyword evidence="2" id="KW-0472">Membrane</keyword>
<evidence type="ECO:0000259" key="3">
    <source>
        <dbReference type="Pfam" id="PF11350"/>
    </source>
</evidence>
<dbReference type="PATRIC" id="fig|1050174.4.peg.687"/>
<dbReference type="Proteomes" id="UP000035368">
    <property type="component" value="Chromosome"/>
</dbReference>
<sequence length="295" mass="31948">MKKSSDPMLVRFAREYGWRAYAIPVLAVITVWILVDVFFGGPVTHNSDPAGQANSTAGQTAEQGARSAGPQPAAQEQLRLPTGELPPGGAFTAKGDGTFRVVGSPGPKVGQGQEKVFNYVIEIENGVNTALYGGDDAVAAMVDATLNNPKGWTVDPKFAFQHVAPDQNPEYRIQLTSLDTTHEHCGHDLAMETSCFTPVGNRVILNESRWVRGATTAQGDLGLYRQYLINHEVGHGLGFAAHQACGEGGALAPIMMQQTLSLNNSELFRIDPNEVYQDDNKTCSFNPWPYPYGRL</sequence>
<evidence type="ECO:0000313" key="4">
    <source>
        <dbReference type="EMBL" id="AKK02556.1"/>
    </source>
</evidence>
<accession>A0A0G3GMV1</accession>
<protein>
    <submittedName>
        <fullName evidence="4">Putative DUF3152 family protein</fullName>
    </submittedName>
</protein>
<name>A0A0G3GMV1_9CORY</name>
<dbReference type="EMBL" id="CP011541">
    <property type="protein sequence ID" value="AKK02556.1"/>
    <property type="molecule type" value="Genomic_DNA"/>
</dbReference>